<feature type="active site" description="Tele-phosphohistidine intermediate" evidence="2">
    <location>
        <position position="8"/>
    </location>
</feature>
<dbReference type="GO" id="GO:0005829">
    <property type="term" value="C:cytosol"/>
    <property type="evidence" value="ECO:0007669"/>
    <property type="project" value="TreeGrafter"/>
</dbReference>
<dbReference type="KEGG" id="csci:HDCHBGLK_03273"/>
<gene>
    <name evidence="4" type="primary">pspA</name>
    <name evidence="4" type="ORF">HDCHBGLK_03273</name>
</gene>
<dbReference type="CDD" id="cd07067">
    <property type="entry name" value="HP_PGM_like"/>
    <property type="match status" value="1"/>
</dbReference>
<feature type="active site" description="Proton donor/acceptor" evidence="2">
    <location>
        <position position="81"/>
    </location>
</feature>
<evidence type="ECO:0000313" key="4">
    <source>
        <dbReference type="EMBL" id="QBF75861.1"/>
    </source>
</evidence>
<dbReference type="RefSeq" id="WP_009249618.1">
    <property type="nucleotide sequence ID" value="NZ_CP036170.1"/>
</dbReference>
<dbReference type="GO" id="GO:0045820">
    <property type="term" value="P:negative regulation of glycolytic process"/>
    <property type="evidence" value="ECO:0007669"/>
    <property type="project" value="TreeGrafter"/>
</dbReference>
<proteinExistence type="predicted"/>
<feature type="binding site" evidence="3">
    <location>
        <begin position="7"/>
        <end position="14"/>
    </location>
    <ligand>
        <name>substrate</name>
    </ligand>
</feature>
<evidence type="ECO:0000313" key="5">
    <source>
        <dbReference type="Proteomes" id="UP000289664"/>
    </source>
</evidence>
<protein>
    <submittedName>
        <fullName evidence="4">Phosphoserine phosphatase 1</fullName>
        <ecNumber evidence="4">3.1.3.3</ecNumber>
    </submittedName>
</protein>
<keyword evidence="5" id="KW-1185">Reference proteome</keyword>
<dbReference type="GO" id="GO:0004331">
    <property type="term" value="F:fructose-2,6-bisphosphate 2-phosphatase activity"/>
    <property type="evidence" value="ECO:0007669"/>
    <property type="project" value="TreeGrafter"/>
</dbReference>
<dbReference type="PANTHER" id="PTHR46517">
    <property type="entry name" value="FRUCTOSE-2,6-BISPHOSPHATASE TIGAR"/>
    <property type="match status" value="1"/>
</dbReference>
<name>A0A494WVG8_CLOS5</name>
<dbReference type="PANTHER" id="PTHR46517:SF1">
    <property type="entry name" value="FRUCTOSE-2,6-BISPHOSPHATASE TIGAR"/>
    <property type="match status" value="1"/>
</dbReference>
<dbReference type="InterPro" id="IPR051695">
    <property type="entry name" value="Phosphoglycerate_Mutase"/>
</dbReference>
<dbReference type="SMART" id="SM00855">
    <property type="entry name" value="PGAM"/>
    <property type="match status" value="1"/>
</dbReference>
<dbReference type="EC" id="3.1.3.3" evidence="4"/>
<accession>A0A494WVG8</accession>
<reference evidence="4 5" key="1">
    <citation type="journal article" date="2019" name="Appl. Environ. Microbiol.">
        <title>Clostridium scindens ATCC 35704: integration of nutritional requirements, the complete genome sequence, and global transcriptional responses to bile acids.</title>
        <authorList>
            <person name="Devendran S."/>
            <person name="Shrestha R."/>
            <person name="Alves J.M.P."/>
            <person name="Wolf P.G."/>
            <person name="Ly L."/>
            <person name="Hernandez A.G."/>
            <person name="Mendez-Garcia C."/>
            <person name="Inboden A."/>
            <person name="Wiley J."/>
            <person name="Paul O."/>
            <person name="Allen A."/>
            <person name="Springer E."/>
            <person name="Wright C.L."/>
            <person name="Fields C.J."/>
            <person name="Daniel S.L."/>
            <person name="Ridlon J.M."/>
        </authorList>
    </citation>
    <scope>NUCLEOTIDE SEQUENCE [LARGE SCALE GENOMIC DNA]</scope>
    <source>
        <strain evidence="4 5">ATCC 35704</strain>
    </source>
</reference>
<keyword evidence="1 4" id="KW-0378">Hydrolase</keyword>
<dbReference type="Proteomes" id="UP000289664">
    <property type="component" value="Chromosome"/>
</dbReference>
<evidence type="ECO:0000256" key="3">
    <source>
        <dbReference type="PIRSR" id="PIRSR613078-2"/>
    </source>
</evidence>
<dbReference type="Pfam" id="PF00300">
    <property type="entry name" value="His_Phos_1"/>
    <property type="match status" value="1"/>
</dbReference>
<dbReference type="OrthoDB" id="9781415at2"/>
<dbReference type="AlphaFoldDB" id="A0A494WVG8"/>
<dbReference type="GeneID" id="62697455"/>
<dbReference type="GO" id="GO:0043456">
    <property type="term" value="P:regulation of pentose-phosphate shunt"/>
    <property type="evidence" value="ECO:0007669"/>
    <property type="project" value="TreeGrafter"/>
</dbReference>
<sequence>MKLYIVRHGETDWNKKRRIQGQVDIPLNDFGRSLARKTAKGLSGIPFEVCYTSPLGRAKETARLILEGRKTPILEDQRIIEMSFGDYEGKCCSKSNWELPEKFRRFFDDPVHYEAPCGGEDFIDVRERTGEFLKDICGRGQYQSSNILITTHGAALAGLLNNIRGEELSRYWGVGVHKNCAVTEVEVTDGIPRIISENVAYYDDEIEPWEE</sequence>
<dbReference type="InterPro" id="IPR029033">
    <property type="entry name" value="His_PPase_superfam"/>
</dbReference>
<feature type="binding site" evidence="3">
    <location>
        <position position="57"/>
    </location>
    <ligand>
        <name>substrate</name>
    </ligand>
</feature>
<dbReference type="PROSITE" id="PS00175">
    <property type="entry name" value="PG_MUTASE"/>
    <property type="match status" value="1"/>
</dbReference>
<dbReference type="EMBL" id="CP036170">
    <property type="protein sequence ID" value="QBF75861.1"/>
    <property type="molecule type" value="Genomic_DNA"/>
</dbReference>
<dbReference type="SUPFAM" id="SSF53254">
    <property type="entry name" value="Phosphoglycerate mutase-like"/>
    <property type="match status" value="1"/>
</dbReference>
<evidence type="ECO:0000256" key="1">
    <source>
        <dbReference type="ARBA" id="ARBA00022801"/>
    </source>
</evidence>
<organism evidence="4 5">
    <name type="scientific">Clostridium scindens (strain ATCC 35704 / DSM 5676 / VPI 13733 / 19)</name>
    <dbReference type="NCBI Taxonomy" id="411468"/>
    <lineage>
        <taxon>Bacteria</taxon>
        <taxon>Bacillati</taxon>
        <taxon>Bacillota</taxon>
        <taxon>Clostridia</taxon>
        <taxon>Lachnospirales</taxon>
        <taxon>Lachnospiraceae</taxon>
    </lineage>
</organism>
<dbReference type="Gene3D" id="3.40.50.1240">
    <property type="entry name" value="Phosphoglycerate mutase-like"/>
    <property type="match status" value="1"/>
</dbReference>
<evidence type="ECO:0000256" key="2">
    <source>
        <dbReference type="PIRSR" id="PIRSR613078-1"/>
    </source>
</evidence>
<dbReference type="InterPro" id="IPR013078">
    <property type="entry name" value="His_Pase_superF_clade-1"/>
</dbReference>
<dbReference type="InterPro" id="IPR001345">
    <property type="entry name" value="PG/BPGM_mutase_AS"/>
</dbReference>